<feature type="region of interest" description="Disordered" evidence="1">
    <location>
        <begin position="420"/>
        <end position="442"/>
    </location>
</feature>
<dbReference type="OrthoDB" id="10268011at2759"/>
<dbReference type="InterPro" id="IPR042935">
    <property type="entry name" value="Tad1"/>
</dbReference>
<evidence type="ECO:0000313" key="4">
    <source>
        <dbReference type="Proteomes" id="UP000557566"/>
    </source>
</evidence>
<dbReference type="Proteomes" id="UP000557566">
    <property type="component" value="Unassembled WGS sequence"/>
</dbReference>
<dbReference type="PANTHER" id="PTHR47803">
    <property type="entry name" value="TRNA-SPECIFIC ADENOSINE DEAMINASE 1"/>
    <property type="match status" value="1"/>
</dbReference>
<dbReference type="PROSITE" id="PS50141">
    <property type="entry name" value="A_DEAMIN_EDITASE"/>
    <property type="match status" value="1"/>
</dbReference>
<dbReference type="EMBL" id="JAAVMX010000003">
    <property type="protein sequence ID" value="KAF4510136.1"/>
    <property type="molecule type" value="Genomic_DNA"/>
</dbReference>
<feature type="region of interest" description="Disordered" evidence="1">
    <location>
        <begin position="166"/>
        <end position="203"/>
    </location>
</feature>
<reference evidence="3 4" key="1">
    <citation type="journal article" date="2020" name="Genome Biol. Evol.">
        <title>A new high-quality draft genome assembly of the Chinese cordyceps Ophiocordyceps sinensis.</title>
        <authorList>
            <person name="Shu R."/>
            <person name="Zhang J."/>
            <person name="Meng Q."/>
            <person name="Zhang H."/>
            <person name="Zhou G."/>
            <person name="Li M."/>
            <person name="Wu P."/>
            <person name="Zhao Y."/>
            <person name="Chen C."/>
            <person name="Qin Q."/>
        </authorList>
    </citation>
    <scope>NUCLEOTIDE SEQUENCE [LARGE SCALE GENOMIC DNA]</scope>
    <source>
        <strain evidence="3 4">IOZ07</strain>
    </source>
</reference>
<dbReference type="GO" id="GO:0003723">
    <property type="term" value="F:RNA binding"/>
    <property type="evidence" value="ECO:0007669"/>
    <property type="project" value="InterPro"/>
</dbReference>
<evidence type="ECO:0000313" key="3">
    <source>
        <dbReference type="EMBL" id="KAF4510136.1"/>
    </source>
</evidence>
<protein>
    <recommendedName>
        <fullName evidence="2">A to I editase domain-containing protein</fullName>
    </recommendedName>
</protein>
<dbReference type="AlphaFoldDB" id="A0A8H4PTK4"/>
<dbReference type="InterPro" id="IPR002466">
    <property type="entry name" value="A_deamin"/>
</dbReference>
<organism evidence="3 4">
    <name type="scientific">Ophiocordyceps sinensis</name>
    <dbReference type="NCBI Taxonomy" id="72228"/>
    <lineage>
        <taxon>Eukaryota</taxon>
        <taxon>Fungi</taxon>
        <taxon>Dikarya</taxon>
        <taxon>Ascomycota</taxon>
        <taxon>Pezizomycotina</taxon>
        <taxon>Sordariomycetes</taxon>
        <taxon>Hypocreomycetidae</taxon>
        <taxon>Hypocreales</taxon>
        <taxon>Ophiocordycipitaceae</taxon>
        <taxon>Ophiocordyceps</taxon>
    </lineage>
</organism>
<evidence type="ECO:0000259" key="2">
    <source>
        <dbReference type="PROSITE" id="PS50141"/>
    </source>
</evidence>
<proteinExistence type="predicted"/>
<evidence type="ECO:0000256" key="1">
    <source>
        <dbReference type="SAM" id="MobiDB-lite"/>
    </source>
</evidence>
<sequence>MTSRADGVAHAVTSQFNKLPPKRKPTVRGNGILEWVTLSGIVAEDEDGRLTCLALATGMKCLPASKLPEADGNGLHDWHAEILALRAFNRLLLDQCRSLAEGGVPVAQVVEWAREEALGEEALGEERALPSRPFRVKKGVRLHMYCSEAPCGDASMELTMAAQEDASPWEPRPPATAATMTEPTPEQPTMIEPTPASAEEPPLPGRAYFSRLGIVRRKPSRADAPPTASKSCSDKLALRQCTSLLSSLTSLLVDQCYLDSLVLPASQYSATACRRAFSTHGRMAPARAAAAAWSGGYAFRPFVVETTRHVFYLSREAVRARAGRGISPSNIAAGWTAAGVEESIVGGVLRGRKPFHRRGASSMSRRHMWRAASELAHLLGDGYGQLRDQLNRQTYGEVKTGPLLAVRGAVKAAARQTALAGWGGSSTKDSEFRIDDADQPAS</sequence>
<comment type="caution">
    <text evidence="3">The sequence shown here is derived from an EMBL/GenBank/DDBJ whole genome shotgun (WGS) entry which is preliminary data.</text>
</comment>
<gene>
    <name evidence="3" type="ORF">G6O67_002050</name>
</gene>
<dbReference type="Pfam" id="PF02137">
    <property type="entry name" value="A_deamin"/>
    <property type="match status" value="1"/>
</dbReference>
<dbReference type="SMART" id="SM00552">
    <property type="entry name" value="ADEAMc"/>
    <property type="match status" value="1"/>
</dbReference>
<keyword evidence="4" id="KW-1185">Reference proteome</keyword>
<dbReference type="GO" id="GO:0002100">
    <property type="term" value="P:tRNA wobble adenosine to inosine editing"/>
    <property type="evidence" value="ECO:0007669"/>
    <property type="project" value="InterPro"/>
</dbReference>
<accession>A0A8H4PTK4</accession>
<feature type="domain" description="A to I editase" evidence="2">
    <location>
        <begin position="54"/>
        <end position="432"/>
    </location>
</feature>
<dbReference type="PANTHER" id="PTHR47803:SF1">
    <property type="entry name" value="TRNA-SPECIFIC ADENOSINE DEAMINASE 1"/>
    <property type="match status" value="1"/>
</dbReference>
<name>A0A8H4PTK4_9HYPO</name>
<dbReference type="GO" id="GO:0043829">
    <property type="term" value="F:tRNA-specific adenosine-37 deaminase activity"/>
    <property type="evidence" value="ECO:0007669"/>
    <property type="project" value="TreeGrafter"/>
</dbReference>
<feature type="compositionally biased region" description="Low complexity" evidence="1">
    <location>
        <begin position="175"/>
        <end position="195"/>
    </location>
</feature>